<feature type="transmembrane region" description="Helical" evidence="1">
    <location>
        <begin position="211"/>
        <end position="235"/>
    </location>
</feature>
<dbReference type="InterPro" id="IPR036305">
    <property type="entry name" value="RGS_sf"/>
</dbReference>
<dbReference type="EMBL" id="MCFH01000052">
    <property type="protein sequence ID" value="ORX43523.1"/>
    <property type="molecule type" value="Genomic_DNA"/>
</dbReference>
<keyword evidence="3" id="KW-1185">Reference proteome</keyword>
<keyword evidence="1" id="KW-1133">Transmembrane helix</keyword>
<dbReference type="AlphaFoldDB" id="A0A1Y1UZQ5"/>
<accession>A0A1Y1UZQ5</accession>
<feature type="transmembrane region" description="Helical" evidence="1">
    <location>
        <begin position="247"/>
        <end position="269"/>
    </location>
</feature>
<reference evidence="2" key="2">
    <citation type="submission" date="2016-08" db="EMBL/GenBank/DDBJ databases">
        <title>Pervasive Adenine N6-methylation of Active Genes in Fungi.</title>
        <authorList>
            <consortium name="DOE Joint Genome Institute"/>
            <person name="Mondo S.J."/>
            <person name="Dannebaum R.O."/>
            <person name="Kuo R.C."/>
            <person name="Labutti K."/>
            <person name="Haridas S."/>
            <person name="Kuo A."/>
            <person name="Salamov A."/>
            <person name="Ahrendt S.R."/>
            <person name="Lipzen A."/>
            <person name="Sullivan W."/>
            <person name="Andreopoulos W.B."/>
            <person name="Clum A."/>
            <person name="Lindquist E."/>
            <person name="Daum C."/>
            <person name="Ramamoorthy G.K."/>
            <person name="Gryganskyi A."/>
            <person name="Culley D."/>
            <person name="Magnuson J.K."/>
            <person name="James T.Y."/>
            <person name="O'Malley M.A."/>
            <person name="Stajich J.E."/>
            <person name="Spatafora J.W."/>
            <person name="Visel A."/>
            <person name="Grigoriev I.V."/>
        </authorList>
    </citation>
    <scope>NUCLEOTIDE SEQUENCE [LARGE SCALE GENOMIC DNA]</scope>
    <source>
        <strain evidence="2">Finn</strain>
    </source>
</reference>
<gene>
    <name evidence="2" type="ORF">BCR36DRAFT_415535</name>
</gene>
<reference evidence="2" key="1">
    <citation type="submission" date="2016-08" db="EMBL/GenBank/DDBJ databases">
        <title>Genomes of anaerobic fungi encode conserved fungal cellulosomes for biomass hydrolysis.</title>
        <authorList>
            <consortium name="DOE Joint Genome Institute"/>
            <person name="Haitjema C.H."/>
            <person name="Gilmore S.P."/>
            <person name="Henske J.K."/>
            <person name="Solomon K.V."/>
            <person name="De Groot R."/>
            <person name="Kuo A."/>
            <person name="Mondo S.J."/>
            <person name="Salamov A.A."/>
            <person name="Labutti K."/>
            <person name="Zhao Z."/>
            <person name="Chiniquy J."/>
            <person name="Barry K."/>
            <person name="Brewer H.M."/>
            <person name="Purvine S.O."/>
            <person name="Wright A.T."/>
            <person name="Boxma B."/>
            <person name="Van Alen T."/>
            <person name="Hackstein J.H."/>
            <person name="Baker S.E."/>
            <person name="Grigoriev I.V."/>
            <person name="O'Malley M.A."/>
        </authorList>
    </citation>
    <scope>NUCLEOTIDE SEQUENCE [LARGE SCALE GENOMIC DNA]</scope>
    <source>
        <strain evidence="2">Finn</strain>
    </source>
</reference>
<protein>
    <recommendedName>
        <fullName evidence="4">RGS domain-containing protein</fullName>
    </recommendedName>
</protein>
<feature type="transmembrane region" description="Helical" evidence="1">
    <location>
        <begin position="70"/>
        <end position="91"/>
    </location>
</feature>
<feature type="transmembrane region" description="Helical" evidence="1">
    <location>
        <begin position="341"/>
        <end position="364"/>
    </location>
</feature>
<dbReference type="InterPro" id="IPR044926">
    <property type="entry name" value="RGS_subdomain_2"/>
</dbReference>
<feature type="transmembrane region" description="Helical" evidence="1">
    <location>
        <begin position="103"/>
        <end position="125"/>
    </location>
</feature>
<proteinExistence type="predicted"/>
<evidence type="ECO:0000313" key="3">
    <source>
        <dbReference type="Proteomes" id="UP000193719"/>
    </source>
</evidence>
<feature type="transmembrane region" description="Helical" evidence="1">
    <location>
        <begin position="137"/>
        <end position="160"/>
    </location>
</feature>
<dbReference type="Proteomes" id="UP000193719">
    <property type="component" value="Unassembled WGS sequence"/>
</dbReference>
<feature type="transmembrane region" description="Helical" evidence="1">
    <location>
        <begin position="290"/>
        <end position="308"/>
    </location>
</feature>
<evidence type="ECO:0000256" key="1">
    <source>
        <dbReference type="SAM" id="Phobius"/>
    </source>
</evidence>
<feature type="transmembrane region" description="Helical" evidence="1">
    <location>
        <begin position="20"/>
        <end position="46"/>
    </location>
</feature>
<keyword evidence="1" id="KW-0472">Membrane</keyword>
<evidence type="ECO:0000313" key="2">
    <source>
        <dbReference type="EMBL" id="ORX43523.1"/>
    </source>
</evidence>
<name>A0A1Y1UZQ5_9FUNG</name>
<organism evidence="2 3">
    <name type="scientific">Piromyces finnis</name>
    <dbReference type="NCBI Taxonomy" id="1754191"/>
    <lineage>
        <taxon>Eukaryota</taxon>
        <taxon>Fungi</taxon>
        <taxon>Fungi incertae sedis</taxon>
        <taxon>Chytridiomycota</taxon>
        <taxon>Chytridiomycota incertae sedis</taxon>
        <taxon>Neocallimastigomycetes</taxon>
        <taxon>Neocallimastigales</taxon>
        <taxon>Neocallimastigaceae</taxon>
        <taxon>Piromyces</taxon>
    </lineage>
</organism>
<evidence type="ECO:0008006" key="4">
    <source>
        <dbReference type="Google" id="ProtNLM"/>
    </source>
</evidence>
<dbReference type="SUPFAM" id="SSF48097">
    <property type="entry name" value="Regulator of G-protein signaling, RGS"/>
    <property type="match status" value="1"/>
</dbReference>
<keyword evidence="1" id="KW-0812">Transmembrane</keyword>
<dbReference type="OrthoDB" id="2155120at2759"/>
<dbReference type="Gene3D" id="1.10.167.10">
    <property type="entry name" value="Regulator of G-protein Signalling 4, domain 2"/>
    <property type="match status" value="1"/>
</dbReference>
<comment type="caution">
    <text evidence="2">The sequence shown here is derived from an EMBL/GenBank/DDBJ whole genome shotgun (WGS) entry which is preliminary data.</text>
</comment>
<sequence>MKNSIRETQLQEKRTFLKSVLQAVLFVFIITSIIIGVIVGLCFFTHSKPQFSVDYFKTHPNENFKQIDKAYALIISFSLLIFYIMILTSFYKKRNHYLINYRPLVLCALTGICGGVYNVILPILITFQTGGNNSNKWIITLIFTIIFATMNMMANISRYFKLYLLSKRDIGKMKLYNDNYDLAFPGNEENANNFEPNTYLKRLNKLVSKRITIIFFVIPYTLLISLGLAISIFSVKKQSIDGIRENALYFYSPIILLTTVTLFIIPFFYIELSKSKSINWVNKLDMISNYTFLFLGTFLFIGSLFAFYDKRISIGVDDKGKEQYIYHYSFEYLIKLKSTSLFFIIPSFGSSACAIVIPLIEAYMADRKLKSKKFLGKREFTHLLVGSSYIDSLKSVAVKSYCVETVIFWEMHVKLMKLVSDSLVSKHRLSIDQHSSQTKDFSKLNNRTSYTPSNYDLLLGLNKNIFGSGNNEILYTGSFGEDKIDSKLVNAISHGISSKNKGDSFFSSNNRNRSISDSRINSSDYMNNNLSSSFNSNRSYPNCHTTNNNYFFNENRQRNNSVLSQFTINSINQNYNNYYIDVSNNDKVELLKNHDILYPSREIGNNTNSYSNSRNNLVNNASRHRRNTIKNRETEIFYEIFNVDSVNNEVPQKYWKDFDNLYNSFISDQSLATVNLDTNTIIKLRRAITSKDYTMDMFFPALAETVELIYQNLYPKLLAEKTK</sequence>